<keyword evidence="2" id="KW-1185">Reference proteome</keyword>
<evidence type="ECO:0000313" key="2">
    <source>
        <dbReference type="Proteomes" id="UP001233999"/>
    </source>
</evidence>
<name>A0AAD8EIV3_DIPPU</name>
<comment type="caution">
    <text evidence="1">The sequence shown here is derived from an EMBL/GenBank/DDBJ whole genome shotgun (WGS) entry which is preliminary data.</text>
</comment>
<protein>
    <submittedName>
        <fullName evidence="1">Uncharacterized protein</fullName>
    </submittedName>
</protein>
<organism evidence="1 2">
    <name type="scientific">Diploptera punctata</name>
    <name type="common">Pacific beetle cockroach</name>
    <dbReference type="NCBI Taxonomy" id="6984"/>
    <lineage>
        <taxon>Eukaryota</taxon>
        <taxon>Metazoa</taxon>
        <taxon>Ecdysozoa</taxon>
        <taxon>Arthropoda</taxon>
        <taxon>Hexapoda</taxon>
        <taxon>Insecta</taxon>
        <taxon>Pterygota</taxon>
        <taxon>Neoptera</taxon>
        <taxon>Polyneoptera</taxon>
        <taxon>Dictyoptera</taxon>
        <taxon>Blattodea</taxon>
        <taxon>Blaberoidea</taxon>
        <taxon>Blaberidae</taxon>
        <taxon>Diplopterinae</taxon>
        <taxon>Diploptera</taxon>
    </lineage>
</organism>
<sequence>SPGKYVAIFSSRALAWLNRITVKFVAFSHFCVGRRNMDLVMEKSGTLQINDSPTYPQNFCKLQFNAGFYGFRDFVDTLYIGVK</sequence>
<proteinExistence type="predicted"/>
<feature type="non-terminal residue" evidence="1">
    <location>
        <position position="83"/>
    </location>
</feature>
<accession>A0AAD8EIV3</accession>
<feature type="non-terminal residue" evidence="1">
    <location>
        <position position="1"/>
    </location>
</feature>
<reference evidence="1" key="1">
    <citation type="journal article" date="2023" name="IScience">
        <title>Live-bearing cockroach genome reveals convergent evolutionary mechanisms linked to viviparity in insects and beyond.</title>
        <authorList>
            <person name="Fouks B."/>
            <person name="Harrison M.C."/>
            <person name="Mikhailova A.A."/>
            <person name="Marchal E."/>
            <person name="English S."/>
            <person name="Carruthers M."/>
            <person name="Jennings E.C."/>
            <person name="Chiamaka E.L."/>
            <person name="Frigard R.A."/>
            <person name="Pippel M."/>
            <person name="Attardo G.M."/>
            <person name="Benoit J.B."/>
            <person name="Bornberg-Bauer E."/>
            <person name="Tobe S.S."/>
        </authorList>
    </citation>
    <scope>NUCLEOTIDE SEQUENCE</scope>
    <source>
        <strain evidence="1">Stay&amp;Tobe</strain>
    </source>
</reference>
<dbReference type="Proteomes" id="UP001233999">
    <property type="component" value="Unassembled WGS sequence"/>
</dbReference>
<dbReference type="AlphaFoldDB" id="A0AAD8EIV3"/>
<dbReference type="EMBL" id="JASPKZ010003882">
    <property type="protein sequence ID" value="KAJ9591192.1"/>
    <property type="molecule type" value="Genomic_DNA"/>
</dbReference>
<reference evidence="1" key="2">
    <citation type="submission" date="2023-05" db="EMBL/GenBank/DDBJ databases">
        <authorList>
            <person name="Fouks B."/>
        </authorList>
    </citation>
    <scope>NUCLEOTIDE SEQUENCE</scope>
    <source>
        <strain evidence="1">Stay&amp;Tobe</strain>
        <tissue evidence="1">Testes</tissue>
    </source>
</reference>
<evidence type="ECO:0000313" key="1">
    <source>
        <dbReference type="EMBL" id="KAJ9591192.1"/>
    </source>
</evidence>
<gene>
    <name evidence="1" type="ORF">L9F63_002263</name>
</gene>